<comment type="caution">
    <text evidence="1">The sequence shown here is derived from an EMBL/GenBank/DDBJ whole genome shotgun (WGS) entry which is preliminary data.</text>
</comment>
<reference evidence="1 2" key="1">
    <citation type="submission" date="2023-10" db="EMBL/GenBank/DDBJ databases">
        <title>Glaciecola aquimarina strain GGW-M5 nov., isolated from a coastal seawater.</title>
        <authorList>
            <person name="Bayburt H."/>
            <person name="Kim J.M."/>
            <person name="Choi B.J."/>
            <person name="Jeon C.O."/>
        </authorList>
    </citation>
    <scope>NUCLEOTIDE SEQUENCE [LARGE SCALE GENOMIC DNA]</scope>
    <source>
        <strain evidence="1 2">KCTC 32108</strain>
    </source>
</reference>
<dbReference type="InterPro" id="IPR017850">
    <property type="entry name" value="Alkaline_phosphatase_core_sf"/>
</dbReference>
<name>A0ABU3T0J0_9ALTE</name>
<accession>A0ABU3T0J0</accession>
<dbReference type="EMBL" id="JAWDIO010000002">
    <property type="protein sequence ID" value="MDU0355761.1"/>
    <property type="molecule type" value="Genomic_DNA"/>
</dbReference>
<dbReference type="InterPro" id="IPR014060">
    <property type="entry name" value="PglZ"/>
</dbReference>
<dbReference type="SUPFAM" id="SSF53649">
    <property type="entry name" value="Alkaline phosphatase-like"/>
    <property type="match status" value="1"/>
</dbReference>
<keyword evidence="2" id="KW-1185">Reference proteome</keyword>
<dbReference type="Pfam" id="PF08665">
    <property type="entry name" value="PglZ"/>
    <property type="match status" value="1"/>
</dbReference>
<dbReference type="RefSeq" id="WP_316028103.1">
    <property type="nucleotide sequence ID" value="NZ_JAWDIO010000002.1"/>
</dbReference>
<protein>
    <submittedName>
        <fullName evidence="1">BREX-1 system phosphatase PglZ type A</fullName>
    </submittedName>
</protein>
<dbReference type="Gene3D" id="3.40.720.10">
    <property type="entry name" value="Alkaline Phosphatase, subunit A"/>
    <property type="match status" value="1"/>
</dbReference>
<organism evidence="1 2">
    <name type="scientific">Paraglaciecola aquimarina</name>
    <dbReference type="NCBI Taxonomy" id="1235557"/>
    <lineage>
        <taxon>Bacteria</taxon>
        <taxon>Pseudomonadati</taxon>
        <taxon>Pseudomonadota</taxon>
        <taxon>Gammaproteobacteria</taxon>
        <taxon>Alteromonadales</taxon>
        <taxon>Alteromonadaceae</taxon>
        <taxon>Paraglaciecola</taxon>
    </lineage>
</organism>
<dbReference type="Proteomes" id="UP001247805">
    <property type="component" value="Unassembled WGS sequence"/>
</dbReference>
<sequence length="424" mass="47823">MLENWKIAGVINQQHFYNEEVKGVLTKTQVKRVFVIISDALRYEVAHDIHQQINDEQRFKSKIHSQLGVVPSYTQLGMASLLPHKTLTAKLGNKPEYKADGLSVHGHDNRHKILQKHGGIAFKSDEVLNWTNQEGRDKVRDAQVVYIYHDEIDAIGDKQATENQTFEAARNAVDEIKQLVGRIINRLNGSRVIVTADHGFLFKMTDVTDSDKTALKSKPAGTIEAKKRYLIGANLPTDSYYWTGKLANTAGVDANNGDDAEFMIPRGSNRFNFVGGAKFIHGGIMPQEICVPVLHVRELDTKAQTKHAKQRVGVVPLNNPVKIVANIDRIQFLQTDPVGEKFKPRELELWIEDPDGKTISSKDKVLFDSASDKMDERKRNIQIKLEGSGFDRTLSYKLIMEDTESKTKTTHSVIIDLAFEDDFF</sequence>
<proteinExistence type="predicted"/>
<gene>
    <name evidence="1" type="primary">pglZ</name>
    <name evidence="1" type="ORF">RS130_19415</name>
</gene>
<dbReference type="NCBIfam" id="TIGR02687">
    <property type="entry name" value="BREX-1 system phosphatase PglZ type A"/>
    <property type="match status" value="1"/>
</dbReference>
<evidence type="ECO:0000313" key="1">
    <source>
        <dbReference type="EMBL" id="MDU0355761.1"/>
    </source>
</evidence>
<evidence type="ECO:0000313" key="2">
    <source>
        <dbReference type="Proteomes" id="UP001247805"/>
    </source>
</evidence>